<dbReference type="Proteomes" id="UP000481861">
    <property type="component" value="Unassembled WGS sequence"/>
</dbReference>
<name>A0A7C8IAA2_9PLEO</name>
<gene>
    <name evidence="1" type="ORF">BDV95DRAFT_569202</name>
</gene>
<keyword evidence="2" id="KW-1185">Reference proteome</keyword>
<protein>
    <submittedName>
        <fullName evidence="1">Uncharacterized protein</fullName>
    </submittedName>
</protein>
<evidence type="ECO:0000313" key="2">
    <source>
        <dbReference type="Proteomes" id="UP000481861"/>
    </source>
</evidence>
<comment type="caution">
    <text evidence="1">The sequence shown here is derived from an EMBL/GenBank/DDBJ whole genome shotgun (WGS) entry which is preliminary data.</text>
</comment>
<reference evidence="1 2" key="1">
    <citation type="submission" date="2020-01" db="EMBL/GenBank/DDBJ databases">
        <authorList>
            <consortium name="DOE Joint Genome Institute"/>
            <person name="Haridas S."/>
            <person name="Albert R."/>
            <person name="Binder M."/>
            <person name="Bloem J."/>
            <person name="Labutti K."/>
            <person name="Salamov A."/>
            <person name="Andreopoulos B."/>
            <person name="Baker S.E."/>
            <person name="Barry K."/>
            <person name="Bills G."/>
            <person name="Bluhm B.H."/>
            <person name="Cannon C."/>
            <person name="Castanera R."/>
            <person name="Culley D.E."/>
            <person name="Daum C."/>
            <person name="Ezra D."/>
            <person name="Gonzalez J.B."/>
            <person name="Henrissat B."/>
            <person name="Kuo A."/>
            <person name="Liang C."/>
            <person name="Lipzen A."/>
            <person name="Lutzoni F."/>
            <person name="Magnuson J."/>
            <person name="Mondo S."/>
            <person name="Nolan M."/>
            <person name="Ohm R."/>
            <person name="Pangilinan J."/>
            <person name="Park H.-J.H."/>
            <person name="Ramirez L."/>
            <person name="Alfaro M."/>
            <person name="Sun H."/>
            <person name="Tritt A."/>
            <person name="Yoshinaga Y."/>
            <person name="Zwiers L.-H.L."/>
            <person name="Turgeon B.G."/>
            <person name="Goodwin S.B."/>
            <person name="Spatafora J.W."/>
            <person name="Crous P.W."/>
            <person name="Grigoriev I.V."/>
        </authorList>
    </citation>
    <scope>NUCLEOTIDE SEQUENCE [LARGE SCALE GENOMIC DNA]</scope>
    <source>
        <strain evidence="1 2">CBS 611.86</strain>
    </source>
</reference>
<evidence type="ECO:0000313" key="1">
    <source>
        <dbReference type="EMBL" id="KAF2873246.1"/>
    </source>
</evidence>
<proteinExistence type="predicted"/>
<accession>A0A7C8IAA2</accession>
<dbReference type="EMBL" id="JAADJZ010000008">
    <property type="protein sequence ID" value="KAF2873246.1"/>
    <property type="molecule type" value="Genomic_DNA"/>
</dbReference>
<dbReference type="AlphaFoldDB" id="A0A7C8IAA2"/>
<organism evidence="1 2">
    <name type="scientific">Massariosphaeria phaeospora</name>
    <dbReference type="NCBI Taxonomy" id="100035"/>
    <lineage>
        <taxon>Eukaryota</taxon>
        <taxon>Fungi</taxon>
        <taxon>Dikarya</taxon>
        <taxon>Ascomycota</taxon>
        <taxon>Pezizomycotina</taxon>
        <taxon>Dothideomycetes</taxon>
        <taxon>Pleosporomycetidae</taxon>
        <taxon>Pleosporales</taxon>
        <taxon>Pleosporales incertae sedis</taxon>
        <taxon>Massariosphaeria</taxon>
    </lineage>
</organism>
<sequence length="71" mass="7701">MSPRKLLIGFSTLLAPQRSVFGTGQRVDDAGILAATAPFNAQLKQQVLLGGELRVEYSKRHSGLVRPIVLL</sequence>